<dbReference type="Proteomes" id="UP001647509">
    <property type="component" value="Unassembled WGS sequence"/>
</dbReference>
<comment type="caution">
    <text evidence="1">The sequence shown here is derived from an EMBL/GenBank/DDBJ whole genome shotgun (WGS) entry which is preliminary data.</text>
</comment>
<organism evidence="1 2">
    <name type="scientific">Pseudotamlana agarivorans</name>
    <dbReference type="NCBI Taxonomy" id="481183"/>
    <lineage>
        <taxon>Bacteria</taxon>
        <taxon>Pseudomonadati</taxon>
        <taxon>Bacteroidota</taxon>
        <taxon>Flavobacteriia</taxon>
        <taxon>Flavobacteriales</taxon>
        <taxon>Flavobacteriaceae</taxon>
        <taxon>Pseudotamlana</taxon>
    </lineage>
</organism>
<evidence type="ECO:0000313" key="2">
    <source>
        <dbReference type="Proteomes" id="UP001647509"/>
    </source>
</evidence>
<dbReference type="EMBL" id="JAHKPD010000018">
    <property type="protein sequence ID" value="MBU2951602.1"/>
    <property type="molecule type" value="Genomic_DNA"/>
</dbReference>
<accession>A0ACC5UBB9</accession>
<gene>
    <name evidence="1" type="ORF">KO493_12920</name>
</gene>
<name>A0ACC5UBB9_9FLAO</name>
<protein>
    <submittedName>
        <fullName evidence="1">Uncharacterized protein</fullName>
    </submittedName>
</protein>
<keyword evidence="2" id="KW-1185">Reference proteome</keyword>
<sequence length="427" mass="47228">MKKNYLQFCLCILYIGLTPVYGQIDASKWMHGWTNFQPNLERYMEANTKIPSLISEDLVLSNNKIYLLSGNVYVVANAKLTIEPGTIIRCDHTNPASLIVSRGAKLIAEGTNFQPIVFTSNKPTKSRQTGDWGGIVILGNGKLNTVSGVANVEGNFSPQYSLYGGDTPEEETAILKYVRIEYPGRKINESKELNGLTLCGIGSKTILENVMVSYSADDSFEWFGGQGDFSNLISYKSKDDDFDITDGFKGSLTHILSVRHPYISDVSGSYAIEIDGYASNGYQPVDEHLSFLKVKNATLINLANQESTPFIKAAISAKKKAQISVEYSSISGFAHVVKLDKSYTNSSEIVNSISFVNNFFNVSDQGLNSRKNTIYHPNGFFSSNIFTKDFKNPEDLYMAPLDDVSPSFTLKSSEMKNNLGENISLNH</sequence>
<reference evidence="1" key="1">
    <citation type="submission" date="2021-05" db="EMBL/GenBank/DDBJ databases">
        <title>Draft genomes of bacteria isolated from model marine particles.</title>
        <authorList>
            <person name="Datta M.S."/>
            <person name="Schwartzman J.A."/>
            <person name="Enke T.N."/>
            <person name="Saavedra J."/>
            <person name="Cermak N."/>
            <person name="Cordero O.X."/>
        </authorList>
    </citation>
    <scope>NUCLEOTIDE SEQUENCE</scope>
    <source>
        <strain evidence="1">I2M19</strain>
    </source>
</reference>
<proteinExistence type="predicted"/>
<evidence type="ECO:0000313" key="1">
    <source>
        <dbReference type="EMBL" id="MBU2951602.1"/>
    </source>
</evidence>